<evidence type="ECO:0000256" key="4">
    <source>
        <dbReference type="ARBA" id="ARBA00022692"/>
    </source>
</evidence>
<dbReference type="NCBIfam" id="TIGR04056">
    <property type="entry name" value="OMP_RagA_SusC"/>
    <property type="match status" value="1"/>
</dbReference>
<dbReference type="InterPro" id="IPR036942">
    <property type="entry name" value="Beta-barrel_TonB_sf"/>
</dbReference>
<sequence length="1054" mass="114106">MMERLHNTGKAFLLVWLCMLCIAARANEPPKTTAATVALEKAISGKVTGDGEALPGASVVVKGTAIGATTDAEGSFRLSVPDDATTIVVSYIGYVSQEIAIGSQTVFNIALIADVATLGDIVVVGYGVQKKSDLTGAIASVKGDELAQLPTQRVDQALQGRAAGVMVLNQSGAPGGATTIRIRGSSSILGSNQPLIVIDGLQGGDLNSLNPNDVESMEVLKDASATAIYGSQGANGVILVTTKKGKKGHPVVNYSYNLGVQKLRNKLDVMSGGDFARTINDFKASQDQPGNVVITPTPVFTADQIAGYDKAGFGTDWQNEVYRSAAMQNHQLSVSGGGENVQYLVSGGYLNQQGILLNSAFKRFSLRANVNVDITKWASFGLSWAGIKETGNTPPFGEGAAIIDPLGQVVSVAPRWNATIPVYDENGNYSKHPSGYGEPNMWNPVASAKEAYTENNSIRNNINAFLDFKIAKGLTLRITGGAITRNQNNFRYLNNNTFAGFQRNGQGNVDDNMYTRYQNSNILTYDKSVGRHHFVITGVAEQQVEQNKGMSVFANDFLVDQAGIYDLGGASSVVASSFNTKRVINSFLGRVNYSFADKYLLTASYRADGSSVFGANNKWGYFPSASVAWRISEEGFLQDVDAVTDLKLRASWGITGNQAISPYASLSQLQATADTRYPYNGGSVTDIGMDIVRAANPNLKWESTTQTDIGLDLGLFNGRLNLTADYYVKTTEDLLLSRQLPTYTGFPNIIDNVGSTRNKGIELSIGGDPLVGPLRWNTSFNISGNRSKVLKLTDANKLPFRTTPGAGYGISTNANTALLYLQEGQPFGQMTGWVTEGTWSESDRDKAAAYGQLPGDIKYKDVNGDGFINNKDLTVIGNAFPKFIFGWNNRFSFKNFDLSFLIQGVQGNDLFNLNRVRLERPGEGTSTALLNRWTPSNQDTDVPAFTKQSERKAAGLTNKVTVGDQRLSRWVEDASYIRLKNITFAYNFPQALTRKVGMNRLRLYVSGQNLFTITKYTGYDPEVSSFNTNDANIGVDFANYPTSKVYTMGIDLTF</sequence>
<dbReference type="Gene3D" id="2.40.170.20">
    <property type="entry name" value="TonB-dependent receptor, beta-barrel domain"/>
    <property type="match status" value="1"/>
</dbReference>
<keyword evidence="13" id="KW-0675">Receptor</keyword>
<gene>
    <name evidence="13" type="ORF">D4L85_23660</name>
</gene>
<dbReference type="InterPro" id="IPR023996">
    <property type="entry name" value="TonB-dep_OMP_SusC/RagA"/>
</dbReference>
<comment type="similarity">
    <text evidence="8 9">Belongs to the TonB-dependent receptor family.</text>
</comment>
<dbReference type="Gene3D" id="2.170.130.10">
    <property type="entry name" value="TonB-dependent receptor, plug domain"/>
    <property type="match status" value="1"/>
</dbReference>
<evidence type="ECO:0000256" key="5">
    <source>
        <dbReference type="ARBA" id="ARBA00023077"/>
    </source>
</evidence>
<keyword evidence="2 8" id="KW-0813">Transport</keyword>
<dbReference type="Pfam" id="PF00593">
    <property type="entry name" value="TonB_dep_Rec_b-barrel"/>
    <property type="match status" value="1"/>
</dbReference>
<dbReference type="EMBL" id="CP032382">
    <property type="protein sequence ID" value="AYB33400.1"/>
    <property type="molecule type" value="Genomic_DNA"/>
</dbReference>
<evidence type="ECO:0000256" key="1">
    <source>
        <dbReference type="ARBA" id="ARBA00004571"/>
    </source>
</evidence>
<dbReference type="InterPro" id="IPR023997">
    <property type="entry name" value="TonB-dep_OMP_SusC/RagA_CS"/>
</dbReference>
<evidence type="ECO:0000256" key="7">
    <source>
        <dbReference type="ARBA" id="ARBA00023237"/>
    </source>
</evidence>
<dbReference type="AlphaFoldDB" id="A0A385SUM3"/>
<evidence type="ECO:0000256" key="10">
    <source>
        <dbReference type="SAM" id="SignalP"/>
    </source>
</evidence>
<name>A0A385SUM3_9BACT</name>
<dbReference type="SUPFAM" id="SSF56935">
    <property type="entry name" value="Porins"/>
    <property type="match status" value="1"/>
</dbReference>
<proteinExistence type="inferred from homology"/>
<keyword evidence="3 8" id="KW-1134">Transmembrane beta strand</keyword>
<dbReference type="InterPro" id="IPR000531">
    <property type="entry name" value="Beta-barrel_TonB"/>
</dbReference>
<evidence type="ECO:0000256" key="6">
    <source>
        <dbReference type="ARBA" id="ARBA00023136"/>
    </source>
</evidence>
<dbReference type="NCBIfam" id="TIGR04057">
    <property type="entry name" value="SusC_RagA_signa"/>
    <property type="match status" value="1"/>
</dbReference>
<dbReference type="RefSeq" id="WP_119756637.1">
    <property type="nucleotide sequence ID" value="NZ_CP032382.1"/>
</dbReference>
<accession>A0A385SUM3</accession>
<organism evidence="13 14">
    <name type="scientific">Chryseolinea soli</name>
    <dbReference type="NCBI Taxonomy" id="2321403"/>
    <lineage>
        <taxon>Bacteria</taxon>
        <taxon>Pseudomonadati</taxon>
        <taxon>Bacteroidota</taxon>
        <taxon>Cytophagia</taxon>
        <taxon>Cytophagales</taxon>
        <taxon>Fulvivirgaceae</taxon>
        <taxon>Chryseolinea</taxon>
    </lineage>
</organism>
<dbReference type="PROSITE" id="PS00018">
    <property type="entry name" value="EF_HAND_1"/>
    <property type="match status" value="1"/>
</dbReference>
<reference evidence="14" key="1">
    <citation type="submission" date="2018-09" db="EMBL/GenBank/DDBJ databases">
        <title>Chryseolinea sp. KIS68-18 isolated from soil.</title>
        <authorList>
            <person name="Weon H.-Y."/>
            <person name="Kwon S.-W."/>
            <person name="Lee S.A."/>
        </authorList>
    </citation>
    <scope>NUCLEOTIDE SEQUENCE [LARGE SCALE GENOMIC DNA]</scope>
    <source>
        <strain evidence="14">KIS68-18</strain>
    </source>
</reference>
<evidence type="ECO:0000259" key="11">
    <source>
        <dbReference type="Pfam" id="PF00593"/>
    </source>
</evidence>
<keyword evidence="10" id="KW-0732">Signal</keyword>
<evidence type="ECO:0000259" key="12">
    <source>
        <dbReference type="Pfam" id="PF07715"/>
    </source>
</evidence>
<dbReference type="SUPFAM" id="SSF49464">
    <property type="entry name" value="Carboxypeptidase regulatory domain-like"/>
    <property type="match status" value="1"/>
</dbReference>
<dbReference type="Gene3D" id="2.60.40.1120">
    <property type="entry name" value="Carboxypeptidase-like, regulatory domain"/>
    <property type="match status" value="1"/>
</dbReference>
<dbReference type="InterPro" id="IPR039426">
    <property type="entry name" value="TonB-dep_rcpt-like"/>
</dbReference>
<evidence type="ECO:0000256" key="3">
    <source>
        <dbReference type="ARBA" id="ARBA00022452"/>
    </source>
</evidence>
<evidence type="ECO:0000256" key="9">
    <source>
        <dbReference type="RuleBase" id="RU003357"/>
    </source>
</evidence>
<keyword evidence="6 8" id="KW-0472">Membrane</keyword>
<dbReference type="InterPro" id="IPR008969">
    <property type="entry name" value="CarboxyPept-like_regulatory"/>
</dbReference>
<dbReference type="Pfam" id="PF07715">
    <property type="entry name" value="Plug"/>
    <property type="match status" value="1"/>
</dbReference>
<dbReference type="GO" id="GO:0009279">
    <property type="term" value="C:cell outer membrane"/>
    <property type="evidence" value="ECO:0007669"/>
    <property type="project" value="UniProtKB-SubCell"/>
</dbReference>
<dbReference type="PROSITE" id="PS52016">
    <property type="entry name" value="TONB_DEPENDENT_REC_3"/>
    <property type="match status" value="1"/>
</dbReference>
<keyword evidence="7 8" id="KW-0998">Cell outer membrane</keyword>
<dbReference type="FunFam" id="2.170.130.10:FF:000008">
    <property type="entry name" value="SusC/RagA family TonB-linked outer membrane protein"/>
    <property type="match status" value="1"/>
</dbReference>
<protein>
    <submittedName>
        <fullName evidence="13">TonB-dependent receptor</fullName>
    </submittedName>
</protein>
<evidence type="ECO:0000256" key="8">
    <source>
        <dbReference type="PROSITE-ProRule" id="PRU01360"/>
    </source>
</evidence>
<feature type="chain" id="PRO_5017245828" evidence="10">
    <location>
        <begin position="27"/>
        <end position="1054"/>
    </location>
</feature>
<evidence type="ECO:0000313" key="14">
    <source>
        <dbReference type="Proteomes" id="UP000266183"/>
    </source>
</evidence>
<dbReference type="OrthoDB" id="9768177at2"/>
<dbReference type="KEGG" id="chk:D4L85_23660"/>
<dbReference type="InterPro" id="IPR012910">
    <property type="entry name" value="Plug_dom"/>
</dbReference>
<dbReference type="InterPro" id="IPR037066">
    <property type="entry name" value="Plug_dom_sf"/>
</dbReference>
<comment type="subcellular location">
    <subcellularLocation>
        <location evidence="1 8">Cell outer membrane</location>
        <topology evidence="1 8">Multi-pass membrane protein</topology>
    </subcellularLocation>
</comment>
<feature type="domain" description="TonB-dependent receptor plug" evidence="12">
    <location>
        <begin position="131"/>
        <end position="237"/>
    </location>
</feature>
<keyword evidence="5 9" id="KW-0798">TonB box</keyword>
<dbReference type="InterPro" id="IPR018247">
    <property type="entry name" value="EF_Hand_1_Ca_BS"/>
</dbReference>
<dbReference type="Proteomes" id="UP000266183">
    <property type="component" value="Chromosome"/>
</dbReference>
<keyword evidence="14" id="KW-1185">Reference proteome</keyword>
<evidence type="ECO:0000256" key="2">
    <source>
        <dbReference type="ARBA" id="ARBA00022448"/>
    </source>
</evidence>
<keyword evidence="4 8" id="KW-0812">Transmembrane</keyword>
<feature type="signal peptide" evidence="10">
    <location>
        <begin position="1"/>
        <end position="26"/>
    </location>
</feature>
<feature type="domain" description="TonB-dependent receptor-like beta-barrel" evidence="11">
    <location>
        <begin position="426"/>
        <end position="862"/>
    </location>
</feature>
<dbReference type="Pfam" id="PF13715">
    <property type="entry name" value="CarbopepD_reg_2"/>
    <property type="match status" value="1"/>
</dbReference>
<evidence type="ECO:0000313" key="13">
    <source>
        <dbReference type="EMBL" id="AYB33400.1"/>
    </source>
</evidence>